<dbReference type="Gene3D" id="1.20.1250.10">
    <property type="match status" value="1"/>
</dbReference>
<evidence type="ECO:0000256" key="2">
    <source>
        <dbReference type="ARBA" id="ARBA00008813"/>
    </source>
</evidence>
<reference evidence="9" key="1">
    <citation type="submission" date="2011-12" db="EMBL/GenBank/DDBJ databases">
        <title>The Draft Genome of Lepisosteus oculatus.</title>
        <authorList>
            <consortium name="The Broad Institute Genome Assembly &amp; Analysis Group"/>
            <consortium name="Computational R&amp;D Group"/>
            <consortium name="and Sequencing Platform"/>
            <person name="Di Palma F."/>
            <person name="Alfoldi J."/>
            <person name="Johnson J."/>
            <person name="Berlin A."/>
            <person name="Gnerre S."/>
            <person name="Jaffe D."/>
            <person name="MacCallum I."/>
            <person name="Young S."/>
            <person name="Walker B.J."/>
            <person name="Lander E.S."/>
            <person name="Lindblad-Toh K."/>
        </authorList>
    </citation>
    <scope>NUCLEOTIDE SEQUENCE [LARGE SCALE GENOMIC DNA]</scope>
</reference>
<keyword evidence="6" id="KW-1015">Disulfide bond</keyword>
<feature type="disulfide bond" evidence="6">
    <location>
        <begin position="86"/>
        <end position="135"/>
    </location>
</feature>
<keyword evidence="9" id="KW-1185">Reference proteome</keyword>
<organism evidence="8 9">
    <name type="scientific">Lepisosteus oculatus</name>
    <name type="common">Spotted gar</name>
    <dbReference type="NCBI Taxonomy" id="7918"/>
    <lineage>
        <taxon>Eukaryota</taxon>
        <taxon>Metazoa</taxon>
        <taxon>Chordata</taxon>
        <taxon>Craniata</taxon>
        <taxon>Vertebrata</taxon>
        <taxon>Euteleostomi</taxon>
        <taxon>Actinopterygii</taxon>
        <taxon>Neopterygii</taxon>
        <taxon>Holostei</taxon>
        <taxon>Semionotiformes</taxon>
        <taxon>Lepisosteidae</taxon>
        <taxon>Lepisosteus</taxon>
    </lineage>
</organism>
<name>W5N377_LEPOC</name>
<dbReference type="EMBL" id="AHAT01016653">
    <property type="status" value="NOT_ANNOTATED_CDS"/>
    <property type="molecule type" value="Genomic_DNA"/>
</dbReference>
<feature type="signal peptide" evidence="7">
    <location>
        <begin position="1"/>
        <end position="24"/>
    </location>
</feature>
<protein>
    <recommendedName>
        <fullName evidence="7">Interleukin family protein</fullName>
    </recommendedName>
</protein>
<comment type="similarity">
    <text evidence="2 7">Belongs to the IL-10 family.</text>
</comment>
<keyword evidence="5 7" id="KW-0732">Signal</keyword>
<evidence type="ECO:0000256" key="6">
    <source>
        <dbReference type="PIRSR" id="PIRSR620443-51"/>
    </source>
</evidence>
<dbReference type="InParanoid" id="W5N377"/>
<comment type="subcellular location">
    <subcellularLocation>
        <location evidence="1 7">Secreted</location>
    </subcellularLocation>
</comment>
<feature type="disulfide bond" evidence="6">
    <location>
        <begin position="38"/>
        <end position="131"/>
    </location>
</feature>
<accession>W5N377</accession>
<dbReference type="OMA" id="FLYMQKA"/>
<evidence type="ECO:0000256" key="4">
    <source>
        <dbReference type="ARBA" id="ARBA00022525"/>
    </source>
</evidence>
<dbReference type="HOGENOM" id="CLU_098690_0_0_1"/>
<reference evidence="8" key="2">
    <citation type="submission" date="2025-08" db="UniProtKB">
        <authorList>
            <consortium name="Ensembl"/>
        </authorList>
    </citation>
    <scope>IDENTIFICATION</scope>
</reference>
<dbReference type="PANTHER" id="PTHR48482:SF3">
    <property type="entry name" value="INTERLEUKIN-19"/>
    <property type="match status" value="1"/>
</dbReference>
<reference evidence="8" key="3">
    <citation type="submission" date="2025-09" db="UniProtKB">
        <authorList>
            <consortium name="Ensembl"/>
        </authorList>
    </citation>
    <scope>IDENTIFICATION</scope>
</reference>
<dbReference type="GO" id="GO:0006955">
    <property type="term" value="P:immune response"/>
    <property type="evidence" value="ECO:0000318"/>
    <property type="project" value="GO_Central"/>
</dbReference>
<dbReference type="GO" id="GO:0005615">
    <property type="term" value="C:extracellular space"/>
    <property type="evidence" value="ECO:0000318"/>
    <property type="project" value="GO_Central"/>
</dbReference>
<evidence type="ECO:0000256" key="7">
    <source>
        <dbReference type="RuleBase" id="RU368043"/>
    </source>
</evidence>
<dbReference type="Ensembl" id="ENSLOCT00000015115.1">
    <property type="protein sequence ID" value="ENSLOCP00000015086.1"/>
    <property type="gene ID" value="ENSLOCG00000012262.1"/>
</dbReference>
<evidence type="ECO:0000313" key="8">
    <source>
        <dbReference type="Ensembl" id="ENSLOCP00000015086.1"/>
    </source>
</evidence>
<keyword evidence="4 7" id="KW-0964">Secreted</keyword>
<dbReference type="Pfam" id="PF00726">
    <property type="entry name" value="IL10"/>
    <property type="match status" value="1"/>
</dbReference>
<dbReference type="InterPro" id="IPR009079">
    <property type="entry name" value="4_helix_cytokine-like_core"/>
</dbReference>
<comment type="function">
    <text evidence="7">Immune regulatory cytokine.</text>
</comment>
<evidence type="ECO:0000256" key="3">
    <source>
        <dbReference type="ARBA" id="ARBA00022514"/>
    </source>
</evidence>
<sequence length="172" mass="18757">FSRTMRISAVSLLLLSVCLLPVMAYPAKGGKLVHFGNCVLSVPIHDLEETIRGIKGHIVSASEGDPTILLLKIGTLDSVRSAESCCFLKQLLAFYLDSVLPHLRGVPTHVRRHASRLGNGLLLLARSVENCHCDCGEEVPDKTQSIRSTFDGMDKEAAVGKAVSEMDIFLNW</sequence>
<proteinExistence type="inferred from homology"/>
<feature type="chain" id="PRO_5031611812" description="Interleukin family protein" evidence="7">
    <location>
        <begin position="25"/>
        <end position="172"/>
    </location>
</feature>
<dbReference type="AlphaFoldDB" id="W5N377"/>
<evidence type="ECO:0000256" key="5">
    <source>
        <dbReference type="ARBA" id="ARBA00022729"/>
    </source>
</evidence>
<dbReference type="Proteomes" id="UP000018468">
    <property type="component" value="Linkage group LG3"/>
</dbReference>
<dbReference type="SUPFAM" id="SSF47266">
    <property type="entry name" value="4-helical cytokines"/>
    <property type="match status" value="1"/>
</dbReference>
<dbReference type="GeneTree" id="ENSGT00950000183124"/>
<feature type="disulfide bond" evidence="6">
    <location>
        <begin position="85"/>
        <end position="133"/>
    </location>
</feature>
<evidence type="ECO:0000256" key="1">
    <source>
        <dbReference type="ARBA" id="ARBA00004613"/>
    </source>
</evidence>
<dbReference type="Bgee" id="ENSLOCG00000012262">
    <property type="expression patterns" value="Expressed in pharyngeal gill"/>
</dbReference>
<keyword evidence="3 7" id="KW-0202">Cytokine</keyword>
<dbReference type="InterPro" id="IPR020443">
    <property type="entry name" value="IL-10/19/20/24/26"/>
</dbReference>
<dbReference type="STRING" id="7918.ENSLOCP00000015086"/>
<dbReference type="GO" id="GO:0005125">
    <property type="term" value="F:cytokine activity"/>
    <property type="evidence" value="ECO:0000318"/>
    <property type="project" value="GO_Central"/>
</dbReference>
<evidence type="ECO:0000313" key="9">
    <source>
        <dbReference type="Proteomes" id="UP000018468"/>
    </source>
</evidence>
<dbReference type="PANTHER" id="PTHR48482">
    <property type="entry name" value="INTERLEUKIN-19-RELATED"/>
    <property type="match status" value="1"/>
</dbReference>